<protein>
    <recommendedName>
        <fullName evidence="3">Carbohydrate-binding domain-containing protein</fullName>
    </recommendedName>
</protein>
<organism evidence="1 2">
    <name type="scientific">Pradoshia eiseniae</name>
    <dbReference type="NCBI Taxonomy" id="2064768"/>
    <lineage>
        <taxon>Bacteria</taxon>
        <taxon>Bacillati</taxon>
        <taxon>Bacillota</taxon>
        <taxon>Bacilli</taxon>
        <taxon>Bacillales</taxon>
        <taxon>Bacillaceae</taxon>
        <taxon>Pradoshia</taxon>
    </lineage>
</organism>
<evidence type="ECO:0000313" key="1">
    <source>
        <dbReference type="EMBL" id="PQD94048.1"/>
    </source>
</evidence>
<dbReference type="InterPro" id="IPR012332">
    <property type="entry name" value="Autotransporter_pectin_lyase_C"/>
</dbReference>
<keyword evidence="2" id="KW-1185">Reference proteome</keyword>
<dbReference type="OrthoDB" id="355208at2"/>
<dbReference type="RefSeq" id="WP_104850589.1">
    <property type="nucleotide sequence ID" value="NZ_PKOZ01000015.1"/>
</dbReference>
<dbReference type="EMBL" id="PKOZ01000015">
    <property type="protein sequence ID" value="PQD94048.1"/>
    <property type="molecule type" value="Genomic_DNA"/>
</dbReference>
<dbReference type="InterPro" id="IPR011050">
    <property type="entry name" value="Pectin_lyase_fold/virulence"/>
</dbReference>
<dbReference type="SUPFAM" id="SSF51126">
    <property type="entry name" value="Pectin lyase-like"/>
    <property type="match status" value="1"/>
</dbReference>
<evidence type="ECO:0000313" key="2">
    <source>
        <dbReference type="Proteomes" id="UP000239663"/>
    </source>
</evidence>
<sequence>MKKTLFLFLLLVGLILLAGCFHKSDRLTGQVQSILDNEITLALAGDITKDEQIIKLNGKETAIIADAATRILIEEDGKTKEAVLNDIQTGDILSVIVDEDDKTAIKIRLKIDWTAKSQSGAIAKQRSLSSRYVVAGKSIKLTDEAIHSSAADENTLLIEGNGTLTATNISITKSGDTTSEEDSRLYGVNNAVAAINGSGHLEGCTIHSEAEGGTALFSSGENASLNLADISIITTGGSAKGLYAANQGTIKGQDISIMTNGAHSAAVIADGKNSVVKLNDSTLTTAGEDSPCLFSAGTIQADGVLGLASSSPAAIVEGTNTLAISASDITGTGKYGIILHEGKLNSANNGLARFSAKDSLLGTTQDEAMFYVTKTDAEVSIINTELCFESGILIKAEDSGNIAFKAHKQTLTGDIICDHTSTVSLELKKGSCFKGAIDADHTGSAILVLEKGSSWYMTDDSYISILNSEQKDCRNIESNGHTLYYDSEEEENGWLNGRTHDLPGGGKLTPAP</sequence>
<comment type="caution">
    <text evidence="1">The sequence shown here is derived from an EMBL/GenBank/DDBJ whole genome shotgun (WGS) entry which is preliminary data.</text>
</comment>
<dbReference type="AlphaFoldDB" id="A0A2S7MWD5"/>
<name>A0A2S7MWD5_9BACI</name>
<proteinExistence type="predicted"/>
<reference evidence="1 2" key="1">
    <citation type="submission" date="2017-12" db="EMBL/GenBank/DDBJ databases">
        <title>Taxonomic description and draft genome of Pradoshia cofamensis Gen. nov., sp. nov., a thermotolerant bacillale isolated from anterior gut of earthworm Eisenia fetida.</title>
        <authorList>
            <person name="Saha T."/>
            <person name="Chakraborty R."/>
        </authorList>
    </citation>
    <scope>NUCLEOTIDE SEQUENCE [LARGE SCALE GENOMIC DNA]</scope>
    <source>
        <strain evidence="1 2">EAG3</strain>
    </source>
</reference>
<dbReference type="PROSITE" id="PS51257">
    <property type="entry name" value="PROKAR_LIPOPROTEIN"/>
    <property type="match status" value="1"/>
</dbReference>
<dbReference type="Gene3D" id="2.160.20.20">
    <property type="match status" value="1"/>
</dbReference>
<evidence type="ECO:0008006" key="3">
    <source>
        <dbReference type="Google" id="ProtNLM"/>
    </source>
</evidence>
<dbReference type="Proteomes" id="UP000239663">
    <property type="component" value="Unassembled WGS sequence"/>
</dbReference>
<accession>A0A2S7MWD5</accession>
<gene>
    <name evidence="1" type="ORF">CYL18_16370</name>
</gene>